<comment type="caution">
    <text evidence="1">The sequence shown here is derived from an EMBL/GenBank/DDBJ whole genome shotgun (WGS) entry which is preliminary data.</text>
</comment>
<name>A0A016VPA2_9BILA</name>
<accession>A0A016VPA2</accession>
<gene>
    <name evidence="1" type="primary">Acey_s0007.g3283</name>
    <name evidence="1" type="ORF">Y032_0007g3283</name>
</gene>
<evidence type="ECO:0000313" key="1">
    <source>
        <dbReference type="EMBL" id="EYC28548.1"/>
    </source>
</evidence>
<reference evidence="2" key="1">
    <citation type="journal article" date="2015" name="Nat. Genet.">
        <title>The genome and transcriptome of the zoonotic hookworm Ancylostoma ceylanicum identify infection-specific gene families.</title>
        <authorList>
            <person name="Schwarz E.M."/>
            <person name="Hu Y."/>
            <person name="Antoshechkin I."/>
            <person name="Miller M.M."/>
            <person name="Sternberg P.W."/>
            <person name="Aroian R.V."/>
        </authorList>
    </citation>
    <scope>NUCLEOTIDE SEQUENCE</scope>
    <source>
        <strain evidence="2">HY135</strain>
    </source>
</reference>
<dbReference type="AlphaFoldDB" id="A0A016VPA2"/>
<dbReference type="Proteomes" id="UP000024635">
    <property type="component" value="Unassembled WGS sequence"/>
</dbReference>
<sequence>MYHLLAELEQRSAFGVLLNGVRAVQPATAAQHRTETSVKPPIRHETVKVKAAKEVTPRSARKCESPSATPVQLRELSMTSTSAVLLVFDSPLDAARVLHSSK</sequence>
<proteinExistence type="predicted"/>
<dbReference type="EMBL" id="JARK01001343">
    <property type="protein sequence ID" value="EYC28548.1"/>
    <property type="molecule type" value="Genomic_DNA"/>
</dbReference>
<evidence type="ECO:0000313" key="2">
    <source>
        <dbReference type="Proteomes" id="UP000024635"/>
    </source>
</evidence>
<organism evidence="1 2">
    <name type="scientific">Ancylostoma ceylanicum</name>
    <dbReference type="NCBI Taxonomy" id="53326"/>
    <lineage>
        <taxon>Eukaryota</taxon>
        <taxon>Metazoa</taxon>
        <taxon>Ecdysozoa</taxon>
        <taxon>Nematoda</taxon>
        <taxon>Chromadorea</taxon>
        <taxon>Rhabditida</taxon>
        <taxon>Rhabditina</taxon>
        <taxon>Rhabditomorpha</taxon>
        <taxon>Strongyloidea</taxon>
        <taxon>Ancylostomatidae</taxon>
        <taxon>Ancylostomatinae</taxon>
        <taxon>Ancylostoma</taxon>
    </lineage>
</organism>
<keyword evidence="2" id="KW-1185">Reference proteome</keyword>
<protein>
    <submittedName>
        <fullName evidence="1">Uncharacterized protein</fullName>
    </submittedName>
</protein>